<keyword evidence="3" id="KW-0238">DNA-binding</keyword>
<name>A0A7H1KP65_9EURY</name>
<dbReference type="SUPFAM" id="SSF53098">
    <property type="entry name" value="Ribonuclease H-like"/>
    <property type="match status" value="1"/>
</dbReference>
<evidence type="ECO:0000256" key="3">
    <source>
        <dbReference type="ARBA" id="ARBA00023125"/>
    </source>
</evidence>
<dbReference type="PANTHER" id="PTHR33258">
    <property type="entry name" value="TRANSPOSASE INSL FOR INSERTION SEQUENCE ELEMENT IS186A-RELATED"/>
    <property type="match status" value="1"/>
</dbReference>
<keyword evidence="4" id="KW-0233">DNA recombination</keyword>
<dbReference type="PANTHER" id="PTHR33258:SF1">
    <property type="entry name" value="TRANSPOSASE INSL FOR INSERTION SEQUENCE ELEMENT IS186A-RELATED"/>
    <property type="match status" value="1"/>
</dbReference>
<dbReference type="InterPro" id="IPR012337">
    <property type="entry name" value="RNaseH-like_sf"/>
</dbReference>
<dbReference type="GO" id="GO:0003677">
    <property type="term" value="F:DNA binding"/>
    <property type="evidence" value="ECO:0007669"/>
    <property type="project" value="UniProtKB-KW"/>
</dbReference>
<dbReference type="NCBIfam" id="NF033592">
    <property type="entry name" value="transpos_IS4_1"/>
    <property type="match status" value="1"/>
</dbReference>
<dbReference type="InterPro" id="IPR047952">
    <property type="entry name" value="Transpos_IS4"/>
</dbReference>
<evidence type="ECO:0000256" key="4">
    <source>
        <dbReference type="ARBA" id="ARBA00023172"/>
    </source>
</evidence>
<reference evidence="6" key="1">
    <citation type="submission" date="2020-07" db="EMBL/GenBank/DDBJ databases">
        <title>Unique genomic features of the anaerobic methanotrophic archaea.</title>
        <authorList>
            <person name="Chadwick G.L."/>
            <person name="Skennerton C.T."/>
            <person name="Laso-Perez R."/>
            <person name="Leu A.O."/>
            <person name="Speth D.R."/>
            <person name="Yu H."/>
            <person name="Morgan-Lang C."/>
            <person name="Hatzenpichler R."/>
            <person name="Goudeau D."/>
            <person name="Malmstrom R."/>
            <person name="Brazelton W.J."/>
            <person name="Woyke T."/>
            <person name="Hallam S.J."/>
            <person name="Tyson G.W."/>
            <person name="Wegener G."/>
            <person name="Boetius A."/>
            <person name="Orphan V."/>
        </authorList>
    </citation>
    <scope>NUCLEOTIDE SEQUENCE</scope>
</reference>
<keyword evidence="2" id="KW-0815">Transposition</keyword>
<evidence type="ECO:0000256" key="1">
    <source>
        <dbReference type="ARBA" id="ARBA00010075"/>
    </source>
</evidence>
<dbReference type="InterPro" id="IPR002559">
    <property type="entry name" value="Transposase_11"/>
</dbReference>
<dbReference type="Gene3D" id="3.90.350.10">
    <property type="entry name" value="Transposase Inhibitor Protein From Tn5, Chain A, domain 1"/>
    <property type="match status" value="1"/>
</dbReference>
<dbReference type="AlphaFoldDB" id="A0A7H1KP65"/>
<accession>A0A7H1KP65</accession>
<dbReference type="GO" id="GO:0006313">
    <property type="term" value="P:DNA transposition"/>
    <property type="evidence" value="ECO:0007669"/>
    <property type="project" value="InterPro"/>
</dbReference>
<sequence>MKTDPHIIEKDLCTIFSPEWLRNAARETELVKRERKIDPVIMFWVLVMGFGVRLQRTLASLKRDYEKASETELGDSSWYERFTPELTEFFKVSVSHAIEHLAQEQNYVLNEKLSKFKDVLIQDSSIVRLHESLSKKWPATRTRKVAAGVKVSLLVSAVADGPKRVALCAENKNELKTLRIGPWVKDRILLIDLGFYKHQLFARIKDNGGYFVSRLKKNADPIIVDANRVWRGRSIDVRGKPISEVLPGLKRQILDANVEISFKRRKYKGKQRRDTEIFRLVAILNEETGKYHTYLTNIPSDVLEPEDVAKLYGARWDIELVFKELKSRYAMDVVNTTNPDIIEAYIWVAILTLLVSRRIYSIVRSLNPEKMKVRYTQLRWSTIFAENASDQLRLILRYCGIEISFETMIDVYSSHALDPHVDRYRFRNEWWG</sequence>
<dbReference type="Pfam" id="PF01609">
    <property type="entry name" value="DDE_Tnp_1"/>
    <property type="match status" value="1"/>
</dbReference>
<dbReference type="EMBL" id="MT776530">
    <property type="protein sequence ID" value="QNT35729.1"/>
    <property type="molecule type" value="Genomic_DNA"/>
</dbReference>
<gene>
    <name evidence="6" type="ORF">BODMHOLK_00020</name>
</gene>
<protein>
    <recommendedName>
        <fullName evidence="5">Transposase IS4-like domain-containing protein</fullName>
    </recommendedName>
</protein>
<proteinExistence type="inferred from homology"/>
<evidence type="ECO:0000313" key="6">
    <source>
        <dbReference type="EMBL" id="QNT35729.1"/>
    </source>
</evidence>
<evidence type="ECO:0000259" key="5">
    <source>
        <dbReference type="Pfam" id="PF01609"/>
    </source>
</evidence>
<feature type="domain" description="Transposase IS4-like" evidence="5">
    <location>
        <begin position="116"/>
        <end position="353"/>
    </location>
</feature>
<organism evidence="6">
    <name type="scientific">uncultured Methanosarcinales archaeon</name>
    <dbReference type="NCBI Taxonomy" id="183757"/>
    <lineage>
        <taxon>Archaea</taxon>
        <taxon>Methanobacteriati</taxon>
        <taxon>Methanobacteriota</taxon>
        <taxon>Stenosarchaea group</taxon>
        <taxon>Methanomicrobia</taxon>
        <taxon>Methanosarcinales</taxon>
        <taxon>environmental samples</taxon>
    </lineage>
</organism>
<evidence type="ECO:0000256" key="2">
    <source>
        <dbReference type="ARBA" id="ARBA00022578"/>
    </source>
</evidence>
<comment type="similarity">
    <text evidence="1">Belongs to the transposase 11 family.</text>
</comment>
<dbReference type="GO" id="GO:0004803">
    <property type="term" value="F:transposase activity"/>
    <property type="evidence" value="ECO:0007669"/>
    <property type="project" value="InterPro"/>
</dbReference>